<proteinExistence type="predicted"/>
<sequence>MSKVLKHYLKQHTVSKEWSNFLLALTLEYLEIIIEAEIYENYLTHI</sequence>
<comment type="caution">
    <text evidence="1">The sequence shown here is derived from an EMBL/GenBank/DDBJ whole genome shotgun (WGS) entry which is preliminary data.</text>
</comment>
<organism evidence="1">
    <name type="scientific">marine sediment metagenome</name>
    <dbReference type="NCBI Taxonomy" id="412755"/>
    <lineage>
        <taxon>unclassified sequences</taxon>
        <taxon>metagenomes</taxon>
        <taxon>ecological metagenomes</taxon>
    </lineage>
</organism>
<accession>X1HIA9</accession>
<reference evidence="1" key="1">
    <citation type="journal article" date="2014" name="Front. Microbiol.">
        <title>High frequency of phylogenetically diverse reductive dehalogenase-homologous genes in deep subseafloor sedimentary metagenomes.</title>
        <authorList>
            <person name="Kawai M."/>
            <person name="Futagami T."/>
            <person name="Toyoda A."/>
            <person name="Takaki Y."/>
            <person name="Nishi S."/>
            <person name="Hori S."/>
            <person name="Arai W."/>
            <person name="Tsubouchi T."/>
            <person name="Morono Y."/>
            <person name="Uchiyama I."/>
            <person name="Ito T."/>
            <person name="Fujiyama A."/>
            <person name="Inagaki F."/>
            <person name="Takami H."/>
        </authorList>
    </citation>
    <scope>NUCLEOTIDE SEQUENCE</scope>
    <source>
        <strain evidence="1">Expedition CK06-06</strain>
    </source>
</reference>
<gene>
    <name evidence="1" type="ORF">S03H2_30085</name>
</gene>
<evidence type="ECO:0000313" key="1">
    <source>
        <dbReference type="EMBL" id="GAH53549.1"/>
    </source>
</evidence>
<protein>
    <submittedName>
        <fullName evidence="1">Uncharacterized protein</fullName>
    </submittedName>
</protein>
<name>X1HIA9_9ZZZZ</name>
<dbReference type="EMBL" id="BARU01018190">
    <property type="protein sequence ID" value="GAH53549.1"/>
    <property type="molecule type" value="Genomic_DNA"/>
</dbReference>
<dbReference type="AlphaFoldDB" id="X1HIA9"/>